<evidence type="ECO:0000313" key="3">
    <source>
        <dbReference type="Proteomes" id="UP000515472"/>
    </source>
</evidence>
<dbReference type="Pfam" id="PF05258">
    <property type="entry name" value="DciA"/>
    <property type="match status" value="1"/>
</dbReference>
<sequence length="161" mass="18196">MKKPTDKRPRMRRPAPVSDLLSQMLHGTPAEQRLKEGRIWLVWDEAVGSRIASHAQPSSFRAGALTISVDSSPWLQQLNYLKKELIGKVNDALEEELVTELQFKGGKVNPSSAIKSPAPPKRRDLSDEERQWIEEQAESVADPELRAVFESLIRKDKESRG</sequence>
<keyword evidence="3" id="KW-1185">Reference proteome</keyword>
<dbReference type="PANTHER" id="PTHR36456">
    <property type="entry name" value="UPF0232 PROTEIN SCO3875"/>
    <property type="match status" value="1"/>
</dbReference>
<evidence type="ECO:0008006" key="4">
    <source>
        <dbReference type="Google" id="ProtNLM"/>
    </source>
</evidence>
<dbReference type="KEGG" id="gbn:GEOBRER4_33680"/>
<proteinExistence type="predicted"/>
<gene>
    <name evidence="2" type="ORF">GEOBRER4_33680</name>
</gene>
<feature type="region of interest" description="Disordered" evidence="1">
    <location>
        <begin position="1"/>
        <end position="26"/>
    </location>
</feature>
<reference evidence="2 3" key="1">
    <citation type="submission" date="2020-06" db="EMBL/GenBank/DDBJ databases">
        <title>Interaction of electrochemicaly active bacteria, Geobacter bremensis R4 on different carbon anode.</title>
        <authorList>
            <person name="Meng L."/>
            <person name="Yoshida N."/>
        </authorList>
    </citation>
    <scope>NUCLEOTIDE SEQUENCE [LARGE SCALE GENOMIC DNA]</scope>
    <source>
        <strain evidence="2 3">R4</strain>
    </source>
</reference>
<dbReference type="EMBL" id="AP023213">
    <property type="protein sequence ID" value="BCG48618.1"/>
    <property type="molecule type" value="Genomic_DNA"/>
</dbReference>
<dbReference type="RefSeq" id="WP_226377820.1">
    <property type="nucleotide sequence ID" value="NZ_AP023213.1"/>
</dbReference>
<dbReference type="AlphaFoldDB" id="A0A6S6M4F1"/>
<dbReference type="InterPro" id="IPR007922">
    <property type="entry name" value="DciA-like"/>
</dbReference>
<name>A0A6S6M4F1_9BACT</name>
<dbReference type="Proteomes" id="UP000515472">
    <property type="component" value="Chromosome"/>
</dbReference>
<organism evidence="2 3">
    <name type="scientific">Citrifermentans bremense</name>
    <dbReference type="NCBI Taxonomy" id="60035"/>
    <lineage>
        <taxon>Bacteria</taxon>
        <taxon>Pseudomonadati</taxon>
        <taxon>Thermodesulfobacteriota</taxon>
        <taxon>Desulfuromonadia</taxon>
        <taxon>Geobacterales</taxon>
        <taxon>Geobacteraceae</taxon>
        <taxon>Citrifermentans</taxon>
    </lineage>
</organism>
<evidence type="ECO:0000313" key="2">
    <source>
        <dbReference type="EMBL" id="BCG48618.1"/>
    </source>
</evidence>
<protein>
    <recommendedName>
        <fullName evidence="4">DUF721 domain-containing protein</fullName>
    </recommendedName>
</protein>
<dbReference type="PANTHER" id="PTHR36456:SF1">
    <property type="entry name" value="UPF0232 PROTEIN SCO3875"/>
    <property type="match status" value="1"/>
</dbReference>
<feature type="region of interest" description="Disordered" evidence="1">
    <location>
        <begin position="107"/>
        <end position="129"/>
    </location>
</feature>
<evidence type="ECO:0000256" key="1">
    <source>
        <dbReference type="SAM" id="MobiDB-lite"/>
    </source>
</evidence>
<accession>A0A6S6M4F1</accession>